<keyword evidence="6" id="KW-0238">DNA-binding</keyword>
<evidence type="ECO:0000256" key="1">
    <source>
        <dbReference type="ARBA" id="ARBA00004436"/>
    </source>
</evidence>
<keyword evidence="8" id="KW-0234">DNA repair</keyword>
<evidence type="ECO:0000256" key="6">
    <source>
        <dbReference type="ARBA" id="ARBA00023125"/>
    </source>
</evidence>
<dbReference type="VEuPathDB" id="FungiDB:SeMB42_g04510"/>
<keyword evidence="7" id="KW-0496">Mitochondrion</keyword>
<dbReference type="PANTHER" id="PTHR31404:SF0">
    <property type="entry name" value="MITOCHONDRIAL GENOME MAINTENANCE PROTEIN MGM101"/>
    <property type="match status" value="1"/>
</dbReference>
<dbReference type="GO" id="GO:0036297">
    <property type="term" value="P:interstrand cross-link repair"/>
    <property type="evidence" value="ECO:0007669"/>
    <property type="project" value="TreeGrafter"/>
</dbReference>
<gene>
    <name evidence="11" type="ORF">SeMB42_g04510</name>
</gene>
<dbReference type="STRING" id="286115.A0A507CYH3"/>
<evidence type="ECO:0000256" key="9">
    <source>
        <dbReference type="ARBA" id="ARBA00023271"/>
    </source>
</evidence>
<dbReference type="PANTHER" id="PTHR31404">
    <property type="entry name" value="MITOCHONDRIAL GENOME MAINTENANCE PROTEIN MGM101"/>
    <property type="match status" value="1"/>
</dbReference>
<evidence type="ECO:0000256" key="4">
    <source>
        <dbReference type="ARBA" id="ARBA00022763"/>
    </source>
</evidence>
<feature type="region of interest" description="Disordered" evidence="10">
    <location>
        <begin position="79"/>
        <end position="106"/>
    </location>
</feature>
<dbReference type="GO" id="GO:0000725">
    <property type="term" value="P:recombinational repair"/>
    <property type="evidence" value="ECO:0007669"/>
    <property type="project" value="TreeGrafter"/>
</dbReference>
<comment type="subcellular location">
    <subcellularLocation>
        <location evidence="1">Mitochondrion matrix</location>
        <location evidence="1">Mitochondrion nucleoid</location>
    </subcellularLocation>
</comment>
<keyword evidence="9" id="KW-1135">Mitochondrion nucleoid</keyword>
<dbReference type="GO" id="GO:0000262">
    <property type="term" value="C:mitochondrial chromosome"/>
    <property type="evidence" value="ECO:0007669"/>
    <property type="project" value="InterPro"/>
</dbReference>
<name>A0A507CYH3_9FUNG</name>
<dbReference type="EMBL" id="QEAN01000184">
    <property type="protein sequence ID" value="TPX43960.1"/>
    <property type="molecule type" value="Genomic_DNA"/>
</dbReference>
<protein>
    <recommendedName>
        <fullName evidence="3">Mitochondrial genome maintenance protein MGM101</fullName>
    </recommendedName>
</protein>
<evidence type="ECO:0000256" key="5">
    <source>
        <dbReference type="ARBA" id="ARBA00022946"/>
    </source>
</evidence>
<keyword evidence="5" id="KW-0809">Transit peptide</keyword>
<evidence type="ECO:0000256" key="7">
    <source>
        <dbReference type="ARBA" id="ARBA00023128"/>
    </source>
</evidence>
<comment type="caution">
    <text evidence="11">The sequence shown here is derived from an EMBL/GenBank/DDBJ whole genome shotgun (WGS) entry which is preliminary data.</text>
</comment>
<sequence>MFGRLATLRRGPCVLRHGRFYATAPAPPSTSSTVAKTSPRSTKTPPSFFNGPRDMHAFPSANAFENESPRDIRAYTNDSTASIDKNGSSSSDSQQNEAFHGDGGMIGPEDLTKSFKGISAEPFPEKVSEILMAPIKSEDVELKPDGLLYLPEIKYRRILNKAFGPGGRFVSQARGEQDFFGDDNIATASEGCKSNALMRCCKDLGIASELWDPVYIKDFKKQYAAFVQGTHVTTSVKRWVWRRKDRTLDYPFKEEVPSGSLKK</sequence>
<keyword evidence="4" id="KW-0227">DNA damage</keyword>
<evidence type="ECO:0000256" key="8">
    <source>
        <dbReference type="ARBA" id="ARBA00023204"/>
    </source>
</evidence>
<proteinExistence type="inferred from homology"/>
<feature type="compositionally biased region" description="Low complexity" evidence="10">
    <location>
        <begin position="29"/>
        <end position="39"/>
    </location>
</feature>
<evidence type="ECO:0000256" key="10">
    <source>
        <dbReference type="SAM" id="MobiDB-lite"/>
    </source>
</evidence>
<organism evidence="11 12">
    <name type="scientific">Synchytrium endobioticum</name>
    <dbReference type="NCBI Taxonomy" id="286115"/>
    <lineage>
        <taxon>Eukaryota</taxon>
        <taxon>Fungi</taxon>
        <taxon>Fungi incertae sedis</taxon>
        <taxon>Chytridiomycota</taxon>
        <taxon>Chytridiomycota incertae sedis</taxon>
        <taxon>Chytridiomycetes</taxon>
        <taxon>Synchytriales</taxon>
        <taxon>Synchytriaceae</taxon>
        <taxon>Synchytrium</taxon>
    </lineage>
</organism>
<dbReference type="GO" id="GO:0003697">
    <property type="term" value="F:single-stranded DNA binding"/>
    <property type="evidence" value="ECO:0007669"/>
    <property type="project" value="InterPro"/>
</dbReference>
<evidence type="ECO:0000256" key="3">
    <source>
        <dbReference type="ARBA" id="ARBA00013628"/>
    </source>
</evidence>
<evidence type="ECO:0000313" key="11">
    <source>
        <dbReference type="EMBL" id="TPX43960.1"/>
    </source>
</evidence>
<evidence type="ECO:0000313" key="12">
    <source>
        <dbReference type="Proteomes" id="UP000317494"/>
    </source>
</evidence>
<dbReference type="Proteomes" id="UP000317494">
    <property type="component" value="Unassembled WGS sequence"/>
</dbReference>
<reference evidence="11 12" key="1">
    <citation type="journal article" date="2019" name="Sci. Rep.">
        <title>Comparative genomics of chytrid fungi reveal insights into the obligate biotrophic and pathogenic lifestyle of Synchytrium endobioticum.</title>
        <authorList>
            <person name="van de Vossenberg B.T.L.H."/>
            <person name="Warris S."/>
            <person name="Nguyen H.D.T."/>
            <person name="van Gent-Pelzer M.P.E."/>
            <person name="Joly D.L."/>
            <person name="van de Geest H.C."/>
            <person name="Bonants P.J.M."/>
            <person name="Smith D.S."/>
            <person name="Levesque C.A."/>
            <person name="van der Lee T.A.J."/>
        </authorList>
    </citation>
    <scope>NUCLEOTIDE SEQUENCE [LARGE SCALE GENOMIC DNA]</scope>
    <source>
        <strain evidence="11 12">MB42</strain>
    </source>
</reference>
<feature type="region of interest" description="Disordered" evidence="10">
    <location>
        <begin position="23"/>
        <end position="52"/>
    </location>
</feature>
<dbReference type="Pfam" id="PF06420">
    <property type="entry name" value="Mgm101p"/>
    <property type="match status" value="1"/>
</dbReference>
<comment type="similarity">
    <text evidence="2">Belongs to the MGM101 family.</text>
</comment>
<accession>A0A507CYH3</accession>
<dbReference type="InterPro" id="IPR009446">
    <property type="entry name" value="Mgm101"/>
</dbReference>
<evidence type="ECO:0000256" key="2">
    <source>
        <dbReference type="ARBA" id="ARBA00007053"/>
    </source>
</evidence>
<keyword evidence="12" id="KW-1185">Reference proteome</keyword>
<dbReference type="AlphaFoldDB" id="A0A507CYH3"/>